<feature type="chain" id="PRO_5042254984" evidence="1">
    <location>
        <begin position="21"/>
        <end position="315"/>
    </location>
</feature>
<dbReference type="Proteomes" id="UP001219525">
    <property type="component" value="Unassembled WGS sequence"/>
</dbReference>
<organism evidence="2 3">
    <name type="scientific">Mycena pura</name>
    <dbReference type="NCBI Taxonomy" id="153505"/>
    <lineage>
        <taxon>Eukaryota</taxon>
        <taxon>Fungi</taxon>
        <taxon>Dikarya</taxon>
        <taxon>Basidiomycota</taxon>
        <taxon>Agaricomycotina</taxon>
        <taxon>Agaricomycetes</taxon>
        <taxon>Agaricomycetidae</taxon>
        <taxon>Agaricales</taxon>
        <taxon>Marasmiineae</taxon>
        <taxon>Mycenaceae</taxon>
        <taxon>Mycena</taxon>
    </lineage>
</organism>
<keyword evidence="3" id="KW-1185">Reference proteome</keyword>
<evidence type="ECO:0000256" key="1">
    <source>
        <dbReference type="SAM" id="SignalP"/>
    </source>
</evidence>
<keyword evidence="1" id="KW-0732">Signal</keyword>
<evidence type="ECO:0000313" key="3">
    <source>
        <dbReference type="Proteomes" id="UP001219525"/>
    </source>
</evidence>
<reference evidence="2" key="1">
    <citation type="submission" date="2023-03" db="EMBL/GenBank/DDBJ databases">
        <title>Massive genome expansion in bonnet fungi (Mycena s.s.) driven by repeated elements and novel gene families across ecological guilds.</title>
        <authorList>
            <consortium name="Lawrence Berkeley National Laboratory"/>
            <person name="Harder C.B."/>
            <person name="Miyauchi S."/>
            <person name="Viragh M."/>
            <person name="Kuo A."/>
            <person name="Thoen E."/>
            <person name="Andreopoulos B."/>
            <person name="Lu D."/>
            <person name="Skrede I."/>
            <person name="Drula E."/>
            <person name="Henrissat B."/>
            <person name="Morin E."/>
            <person name="Kohler A."/>
            <person name="Barry K."/>
            <person name="LaButti K."/>
            <person name="Morin E."/>
            <person name="Salamov A."/>
            <person name="Lipzen A."/>
            <person name="Mereny Z."/>
            <person name="Hegedus B."/>
            <person name="Baldrian P."/>
            <person name="Stursova M."/>
            <person name="Weitz H."/>
            <person name="Taylor A."/>
            <person name="Grigoriev I.V."/>
            <person name="Nagy L.G."/>
            <person name="Martin F."/>
            <person name="Kauserud H."/>
        </authorList>
    </citation>
    <scope>NUCLEOTIDE SEQUENCE</scope>
    <source>
        <strain evidence="2">9144</strain>
    </source>
</reference>
<proteinExistence type="predicted"/>
<protein>
    <submittedName>
        <fullName evidence="2">Uncharacterized protein</fullName>
    </submittedName>
</protein>
<comment type="caution">
    <text evidence="2">The sequence shown here is derived from an EMBL/GenBank/DDBJ whole genome shotgun (WGS) entry which is preliminary data.</text>
</comment>
<dbReference type="AlphaFoldDB" id="A0AAD6YDZ4"/>
<feature type="signal peptide" evidence="1">
    <location>
        <begin position="1"/>
        <end position="20"/>
    </location>
</feature>
<name>A0AAD6YDZ4_9AGAR</name>
<gene>
    <name evidence="2" type="ORF">GGX14DRAFT_392364</name>
</gene>
<dbReference type="EMBL" id="JARJCW010000019">
    <property type="protein sequence ID" value="KAJ7214333.1"/>
    <property type="molecule type" value="Genomic_DNA"/>
</dbReference>
<evidence type="ECO:0000313" key="2">
    <source>
        <dbReference type="EMBL" id="KAJ7214333.1"/>
    </source>
</evidence>
<accession>A0AAD6YDZ4</accession>
<sequence>MLFDQHWLVIVLHLQAPLLLLPPRDPGPRAALRRARVSVRARRGRGVQAVAGMQVHSQTARPRSVPAQPILLLGTGGTQSVADGQETCAVRRRAGVDADRTADAQRGWAGGYGNPCCSLTRWRGNRSQTTRHTETCAARRRAGVDLFADRAQPTLSAGARRQRWRAGCRRRASLFADRAGRQEDKNSRCLPTCWRGCARTSAIHASTSAMAACRLCRQREGLFADRRLTRSAGIRKPVLLADVAWVRAHVGDGGVQAVAGACTGGQKDTEAARNRYDIKNPGICAPQQYNQAHPLKFLTLAIMYKKTDIFLIRQF</sequence>